<evidence type="ECO:0000313" key="1">
    <source>
        <dbReference type="EMBL" id="EMR04684.1"/>
    </source>
</evidence>
<reference evidence="1 2" key="1">
    <citation type="journal article" date="2013" name="Genome Announc.">
        <title>Draft Genome Sequence of Cesiribacter andamanensis Strain AMV16T, Isolated from a Soil Sample from a Mud Volcano in the Andaman Islands, India.</title>
        <authorList>
            <person name="Shivaji S."/>
            <person name="Ara S."/>
            <person name="Begum Z."/>
            <person name="Srinivas T.N."/>
            <person name="Singh A."/>
            <person name="Kumar Pinnaka A."/>
        </authorList>
    </citation>
    <scope>NUCLEOTIDE SEQUENCE [LARGE SCALE GENOMIC DNA]</scope>
    <source>
        <strain evidence="1 2">AMV16</strain>
    </source>
</reference>
<keyword evidence="2" id="KW-1185">Reference proteome</keyword>
<protein>
    <submittedName>
        <fullName evidence="1">Uncharacterized protein</fullName>
    </submittedName>
</protein>
<comment type="caution">
    <text evidence="1">The sequence shown here is derived from an EMBL/GenBank/DDBJ whole genome shotgun (WGS) entry which is preliminary data.</text>
</comment>
<name>M7P294_9BACT</name>
<proteinExistence type="predicted"/>
<sequence length="283" mass="32336">MGWSKKQTTSLLTANHQLLQEHEDTILQDPYLYSCRLGLQCSMGFIGSLNLRLGHLLKIWKQIPQNKGRAIRLLETRISTFSSDNSSHWYDIEANAVQAGYLIFYRNNSIPLKRYLLDLAKSPAQEVFVSLSQVIEQISNSECCDYSKQLRYAHEQFLAGLENIQPSLSQDQRVNVDAHSTIAGGIHLQVKIPSMSKKVVSLGLIDHKATYYREEVDTLIQEIALDTGFAFMKKDVRENTFVFCRTFSAYDIAEWYAPSTLRSISALFLRYQAGMEKINTEIH</sequence>
<dbReference type="EMBL" id="AODQ01000002">
    <property type="protein sequence ID" value="EMR04684.1"/>
    <property type="molecule type" value="Genomic_DNA"/>
</dbReference>
<dbReference type="AlphaFoldDB" id="M7P294"/>
<evidence type="ECO:0000313" key="2">
    <source>
        <dbReference type="Proteomes" id="UP000011910"/>
    </source>
</evidence>
<organism evidence="1 2">
    <name type="scientific">Cesiribacter andamanensis AMV16</name>
    <dbReference type="NCBI Taxonomy" id="1279009"/>
    <lineage>
        <taxon>Bacteria</taxon>
        <taxon>Pseudomonadati</taxon>
        <taxon>Bacteroidota</taxon>
        <taxon>Cytophagia</taxon>
        <taxon>Cytophagales</taxon>
        <taxon>Cesiribacteraceae</taxon>
        <taxon>Cesiribacter</taxon>
    </lineage>
</organism>
<accession>M7P294</accession>
<dbReference type="Proteomes" id="UP000011910">
    <property type="component" value="Unassembled WGS sequence"/>
</dbReference>
<gene>
    <name evidence="1" type="ORF">ADICEAN_00136</name>
</gene>
<dbReference type="STRING" id="1279009.ADICEAN_00136"/>